<dbReference type="EMBL" id="UYSL01019997">
    <property type="protein sequence ID" value="VDL71963.1"/>
    <property type="molecule type" value="Genomic_DNA"/>
</dbReference>
<feature type="compositionally biased region" description="Low complexity" evidence="1">
    <location>
        <begin position="81"/>
        <end position="91"/>
    </location>
</feature>
<reference evidence="2 3" key="2">
    <citation type="submission" date="2018-11" db="EMBL/GenBank/DDBJ databases">
        <authorList>
            <consortium name="Pathogen Informatics"/>
        </authorList>
    </citation>
    <scope>NUCLEOTIDE SEQUENCE [LARGE SCALE GENOMIC DNA]</scope>
</reference>
<dbReference type="STRING" id="27835.A0A0N4XZ13"/>
<dbReference type="WBParaSite" id="NBR_0000837301-mRNA-1">
    <property type="protein sequence ID" value="NBR_0000837301-mRNA-1"/>
    <property type="gene ID" value="NBR_0000837301"/>
</dbReference>
<dbReference type="InterPro" id="IPR052620">
    <property type="entry name" value="ELYS/MEL-28_NucAsmblyFactor"/>
</dbReference>
<organism evidence="4">
    <name type="scientific">Nippostrongylus brasiliensis</name>
    <name type="common">Rat hookworm</name>
    <dbReference type="NCBI Taxonomy" id="27835"/>
    <lineage>
        <taxon>Eukaryota</taxon>
        <taxon>Metazoa</taxon>
        <taxon>Ecdysozoa</taxon>
        <taxon>Nematoda</taxon>
        <taxon>Chromadorea</taxon>
        <taxon>Rhabditida</taxon>
        <taxon>Rhabditina</taxon>
        <taxon>Rhabditomorpha</taxon>
        <taxon>Strongyloidea</taxon>
        <taxon>Heligmosomidae</taxon>
        <taxon>Nippostrongylus</taxon>
    </lineage>
</organism>
<gene>
    <name evidence="2" type="ORF">NBR_LOCUS8374</name>
</gene>
<protein>
    <submittedName>
        <fullName evidence="4">WSC domain-containing protein</fullName>
    </submittedName>
</protein>
<dbReference type="Proteomes" id="UP000271162">
    <property type="component" value="Unassembled WGS sequence"/>
</dbReference>
<sequence length="238" mass="25861">MASIPASGTVANSEEQSTTSLSDDSIINPSILEQPRKAHLPVNVGFVPGSEPEARHESKEEEEEDEKTDVSRPMDYEDAVTSTTISSGSSSAETQAPSDGSTTEPPLQLVQDLIDALAGGGLNAILGAPRKQTFAPEFADRKLECASGHMRFVASELTDLSTRFDADAVVYSLQHCAKICYETGCTLAAFTRYPRPVCMMRYDNATICDNNNNSDTTFWRFTGIQQVVRLDCIKCGTY</sequence>
<evidence type="ECO:0000313" key="4">
    <source>
        <dbReference type="WBParaSite" id="NBR_0000837301-mRNA-1"/>
    </source>
</evidence>
<evidence type="ECO:0000256" key="1">
    <source>
        <dbReference type="SAM" id="MobiDB-lite"/>
    </source>
</evidence>
<keyword evidence="3" id="KW-1185">Reference proteome</keyword>
<evidence type="ECO:0000313" key="3">
    <source>
        <dbReference type="Proteomes" id="UP000271162"/>
    </source>
</evidence>
<dbReference type="PANTHER" id="PTHR21583:SF8">
    <property type="entry name" value="PROTEIN ELYS"/>
    <property type="match status" value="1"/>
</dbReference>
<name>A0A0N4XZ13_NIPBR</name>
<feature type="region of interest" description="Disordered" evidence="1">
    <location>
        <begin position="1"/>
        <end position="105"/>
    </location>
</feature>
<proteinExistence type="predicted"/>
<accession>A0A0N4XZ13</accession>
<evidence type="ECO:0000313" key="2">
    <source>
        <dbReference type="EMBL" id="VDL71963.1"/>
    </source>
</evidence>
<feature type="compositionally biased region" description="Polar residues" evidence="1">
    <location>
        <begin position="9"/>
        <end position="28"/>
    </location>
</feature>
<dbReference type="PANTHER" id="PTHR21583">
    <property type="entry name" value="ELYS PROTEIN"/>
    <property type="match status" value="1"/>
</dbReference>
<feature type="compositionally biased region" description="Polar residues" evidence="1">
    <location>
        <begin position="92"/>
        <end position="105"/>
    </location>
</feature>
<dbReference type="AlphaFoldDB" id="A0A0N4XZ13"/>
<reference evidence="4" key="1">
    <citation type="submission" date="2017-02" db="UniProtKB">
        <authorList>
            <consortium name="WormBaseParasite"/>
        </authorList>
    </citation>
    <scope>IDENTIFICATION</scope>
</reference>